<evidence type="ECO:0000313" key="3">
    <source>
        <dbReference type="Proteomes" id="UP000287651"/>
    </source>
</evidence>
<evidence type="ECO:0000313" key="2">
    <source>
        <dbReference type="EMBL" id="RRT36240.1"/>
    </source>
</evidence>
<name>A0A426X9X2_ENSVE</name>
<comment type="caution">
    <text evidence="2">The sequence shown here is derived from an EMBL/GenBank/DDBJ whole genome shotgun (WGS) entry which is preliminary data.</text>
</comment>
<feature type="transmembrane region" description="Helical" evidence="1">
    <location>
        <begin position="41"/>
        <end position="60"/>
    </location>
</feature>
<organism evidence="2 3">
    <name type="scientific">Ensete ventricosum</name>
    <name type="common">Abyssinian banana</name>
    <name type="synonym">Musa ensete</name>
    <dbReference type="NCBI Taxonomy" id="4639"/>
    <lineage>
        <taxon>Eukaryota</taxon>
        <taxon>Viridiplantae</taxon>
        <taxon>Streptophyta</taxon>
        <taxon>Embryophyta</taxon>
        <taxon>Tracheophyta</taxon>
        <taxon>Spermatophyta</taxon>
        <taxon>Magnoliopsida</taxon>
        <taxon>Liliopsida</taxon>
        <taxon>Zingiberales</taxon>
        <taxon>Musaceae</taxon>
        <taxon>Ensete</taxon>
    </lineage>
</organism>
<accession>A0A426X9X2</accession>
<keyword evidence="1" id="KW-0472">Membrane</keyword>
<dbReference type="EMBL" id="AMZH03023867">
    <property type="protein sequence ID" value="RRT36240.1"/>
    <property type="molecule type" value="Genomic_DNA"/>
</dbReference>
<reference evidence="2 3" key="1">
    <citation type="journal article" date="2014" name="Agronomy (Basel)">
        <title>A Draft Genome Sequence for Ensete ventricosum, the Drought-Tolerant Tree Against Hunger.</title>
        <authorList>
            <person name="Harrison J."/>
            <person name="Moore K.A."/>
            <person name="Paszkiewicz K."/>
            <person name="Jones T."/>
            <person name="Grant M."/>
            <person name="Ambacheew D."/>
            <person name="Muzemil S."/>
            <person name="Studholme D.J."/>
        </authorList>
    </citation>
    <scope>NUCLEOTIDE SEQUENCE [LARGE SCALE GENOMIC DNA]</scope>
</reference>
<evidence type="ECO:0000256" key="1">
    <source>
        <dbReference type="SAM" id="Phobius"/>
    </source>
</evidence>
<keyword evidence="1" id="KW-1133">Transmembrane helix</keyword>
<proteinExistence type="predicted"/>
<sequence length="67" mass="8056">MLRRAYSGITERSMTWGRGDRLRKFWRVGVSRKWRSWSWDFCGYTQLMLLMVVVAGPTRFHDLPFVT</sequence>
<dbReference type="AlphaFoldDB" id="A0A426X9X2"/>
<gene>
    <name evidence="2" type="ORF">B296_00052834</name>
</gene>
<keyword evidence="1" id="KW-0812">Transmembrane</keyword>
<protein>
    <submittedName>
        <fullName evidence="2">Uncharacterized protein</fullName>
    </submittedName>
</protein>
<dbReference type="Proteomes" id="UP000287651">
    <property type="component" value="Unassembled WGS sequence"/>
</dbReference>